<gene>
    <name evidence="1" type="ORF">C7M84_017950</name>
</gene>
<evidence type="ECO:0000313" key="1">
    <source>
        <dbReference type="EMBL" id="ROT64137.1"/>
    </source>
</evidence>
<reference evidence="1 2" key="2">
    <citation type="submission" date="2019-01" db="EMBL/GenBank/DDBJ databases">
        <title>The decoding of complex shrimp genome reveals the adaptation for benthos swimmer, frequently molting mechanism and breeding impact on genome.</title>
        <authorList>
            <person name="Sun Y."/>
            <person name="Gao Y."/>
            <person name="Yu Y."/>
        </authorList>
    </citation>
    <scope>NUCLEOTIDE SEQUENCE [LARGE SCALE GENOMIC DNA]</scope>
    <source>
        <tissue evidence="1">Muscle</tissue>
    </source>
</reference>
<comment type="caution">
    <text evidence="1">The sequence shown here is derived from an EMBL/GenBank/DDBJ whole genome shotgun (WGS) entry which is preliminary data.</text>
</comment>
<protein>
    <submittedName>
        <fullName evidence="1">Uncharacterized protein</fullName>
    </submittedName>
</protein>
<dbReference type="EMBL" id="QCYY01003318">
    <property type="protein sequence ID" value="ROT64137.1"/>
    <property type="molecule type" value="Genomic_DNA"/>
</dbReference>
<dbReference type="AlphaFoldDB" id="A0A3R7PZ59"/>
<reference evidence="1 2" key="1">
    <citation type="submission" date="2018-04" db="EMBL/GenBank/DDBJ databases">
        <authorList>
            <person name="Zhang X."/>
            <person name="Yuan J."/>
            <person name="Li F."/>
            <person name="Xiang J."/>
        </authorList>
    </citation>
    <scope>NUCLEOTIDE SEQUENCE [LARGE SCALE GENOMIC DNA]</scope>
    <source>
        <tissue evidence="1">Muscle</tissue>
    </source>
</reference>
<keyword evidence="2" id="KW-1185">Reference proteome</keyword>
<organism evidence="1 2">
    <name type="scientific">Penaeus vannamei</name>
    <name type="common">Whiteleg shrimp</name>
    <name type="synonym">Litopenaeus vannamei</name>
    <dbReference type="NCBI Taxonomy" id="6689"/>
    <lineage>
        <taxon>Eukaryota</taxon>
        <taxon>Metazoa</taxon>
        <taxon>Ecdysozoa</taxon>
        <taxon>Arthropoda</taxon>
        <taxon>Crustacea</taxon>
        <taxon>Multicrustacea</taxon>
        <taxon>Malacostraca</taxon>
        <taxon>Eumalacostraca</taxon>
        <taxon>Eucarida</taxon>
        <taxon>Decapoda</taxon>
        <taxon>Dendrobranchiata</taxon>
        <taxon>Penaeoidea</taxon>
        <taxon>Penaeidae</taxon>
        <taxon>Penaeus</taxon>
    </lineage>
</organism>
<proteinExistence type="predicted"/>
<sequence length="515" mass="56521">MATWSPRPLHRFPFQPPDPPLSSQSFLSILHRFCSVSHLSDSLSTLSLARLSLQLFSSLSSWDVLTLLLSLIWLSLRHRVFLALAPYALSQSSTIFVSDLPYLAVSPLSLLLGPRVNLPATLSAIGSLVTLLKLLVSSRDVLSQTPSPLLCLDLTATSSYRDVHPVVRPRDPGDLSRNLHPSGAMSLHLRLPTFSSPRLLIGSHPLPPSLRPLSSASSLSEVRSISLSDRQTSLKSFSSSHHDLISSAALRDPVLFSRISDSRKSRISSCICRTHPLARPRPNRRRSVMLLTPVNLAVRVCVRLIVLLPYPSVHPSLSSSVLPACSEPDAVRIQSCAAQNSSTLQDDFDEPFRVAIAIVSIDSIQLLLNDVSLSLSIPRRKTHQSPRNPQNRAILSSSLAAHVLEEGVVRVIGDSRLQTSYCIQIGAYMPAPLDALAGHEDPNIMHVTLSAETHLECSYDSVLVYALCIPCALYSLCYLNAHRHLSRTLYAHKQCTLPYARHLLIVSEFISSLSS</sequence>
<evidence type="ECO:0000313" key="2">
    <source>
        <dbReference type="Proteomes" id="UP000283509"/>
    </source>
</evidence>
<dbReference type="Proteomes" id="UP000283509">
    <property type="component" value="Unassembled WGS sequence"/>
</dbReference>
<accession>A0A3R7PZ59</accession>
<name>A0A3R7PZ59_PENVA</name>